<keyword evidence="3" id="KW-0813">Transport</keyword>
<name>A0ABD0KIE4_9CAEN</name>
<dbReference type="PANTHER" id="PTHR15813">
    <property type="entry name" value="SORTING NEXIN-22 AND 24"/>
    <property type="match status" value="1"/>
</dbReference>
<dbReference type="GO" id="GO:0015031">
    <property type="term" value="P:protein transport"/>
    <property type="evidence" value="ECO:0007669"/>
    <property type="project" value="UniProtKB-KW"/>
</dbReference>
<dbReference type="EMBL" id="JACVVK020000173">
    <property type="protein sequence ID" value="KAK7486807.1"/>
    <property type="molecule type" value="Genomic_DNA"/>
</dbReference>
<comment type="caution">
    <text evidence="9">The sequence shown here is derived from an EMBL/GenBank/DDBJ whole genome shotgun (WGS) entry which is preliminary data.</text>
</comment>
<keyword evidence="6" id="KW-0472">Membrane</keyword>
<dbReference type="Gene3D" id="3.30.1520.10">
    <property type="entry name" value="Phox-like domain"/>
    <property type="match status" value="1"/>
</dbReference>
<dbReference type="PROSITE" id="PS50195">
    <property type="entry name" value="PX"/>
    <property type="match status" value="1"/>
</dbReference>
<dbReference type="Pfam" id="PF00787">
    <property type="entry name" value="PX"/>
    <property type="match status" value="1"/>
</dbReference>
<evidence type="ECO:0000256" key="2">
    <source>
        <dbReference type="ARBA" id="ARBA00010883"/>
    </source>
</evidence>
<protein>
    <recommendedName>
        <fullName evidence="8">PX domain-containing protein</fullName>
    </recommendedName>
</protein>
<dbReference type="SMART" id="SM00312">
    <property type="entry name" value="PX"/>
    <property type="match status" value="1"/>
</dbReference>
<dbReference type="PANTHER" id="PTHR15813:SF9">
    <property type="entry name" value="PX DOMAIN-CONTAINING PROTEIN"/>
    <property type="match status" value="1"/>
</dbReference>
<sequence>MLIRVSVPRFRKVKEDDETYTVFVVDVWVSGRHHVVERRYTEFEELHKQVKKMMKTPEFPPKKVLKWNSKVLEQRQRGLEAYLQGVVSYEAIPKAILHFLEIRDEDEGIDFDKSTTSYIPTHQAVVTFPQEAYLQDVNRGTLPDIIAEGVTIGLFDSDYNAFPS</sequence>
<dbReference type="AlphaFoldDB" id="A0ABD0KIE4"/>
<dbReference type="InterPro" id="IPR001683">
    <property type="entry name" value="PX_dom"/>
</dbReference>
<evidence type="ECO:0000256" key="1">
    <source>
        <dbReference type="ARBA" id="ARBA00004180"/>
    </source>
</evidence>
<dbReference type="InterPro" id="IPR052467">
    <property type="entry name" value="Sorting_nexin_PX-domain"/>
</dbReference>
<gene>
    <name evidence="9" type="ORF">BaRGS_00021954</name>
</gene>
<evidence type="ECO:0000313" key="10">
    <source>
        <dbReference type="Proteomes" id="UP001519460"/>
    </source>
</evidence>
<evidence type="ECO:0000256" key="7">
    <source>
        <dbReference type="ARBA" id="ARBA00023329"/>
    </source>
</evidence>
<dbReference type="Proteomes" id="UP001519460">
    <property type="component" value="Unassembled WGS sequence"/>
</dbReference>
<comment type="subcellular location">
    <subcellularLocation>
        <location evidence="1">Cytoplasmic vesicle membrane</location>
        <topology evidence="1">Peripheral membrane protein</topology>
        <orientation evidence="1">Cytoplasmic side</orientation>
    </subcellularLocation>
</comment>
<dbReference type="GO" id="GO:0030659">
    <property type="term" value="C:cytoplasmic vesicle membrane"/>
    <property type="evidence" value="ECO:0007669"/>
    <property type="project" value="UniProtKB-SubCell"/>
</dbReference>
<evidence type="ECO:0000256" key="5">
    <source>
        <dbReference type="ARBA" id="ARBA00023121"/>
    </source>
</evidence>
<dbReference type="GO" id="GO:0008289">
    <property type="term" value="F:lipid binding"/>
    <property type="evidence" value="ECO:0007669"/>
    <property type="project" value="UniProtKB-KW"/>
</dbReference>
<accession>A0ABD0KIE4</accession>
<dbReference type="InterPro" id="IPR036871">
    <property type="entry name" value="PX_dom_sf"/>
</dbReference>
<keyword evidence="7" id="KW-0968">Cytoplasmic vesicle</keyword>
<dbReference type="SUPFAM" id="SSF64268">
    <property type="entry name" value="PX domain"/>
    <property type="match status" value="1"/>
</dbReference>
<keyword evidence="4" id="KW-0653">Protein transport</keyword>
<comment type="similarity">
    <text evidence="2">Belongs to the sorting nexin family.</text>
</comment>
<evidence type="ECO:0000259" key="8">
    <source>
        <dbReference type="PROSITE" id="PS50195"/>
    </source>
</evidence>
<organism evidence="9 10">
    <name type="scientific">Batillaria attramentaria</name>
    <dbReference type="NCBI Taxonomy" id="370345"/>
    <lineage>
        <taxon>Eukaryota</taxon>
        <taxon>Metazoa</taxon>
        <taxon>Spiralia</taxon>
        <taxon>Lophotrochozoa</taxon>
        <taxon>Mollusca</taxon>
        <taxon>Gastropoda</taxon>
        <taxon>Caenogastropoda</taxon>
        <taxon>Sorbeoconcha</taxon>
        <taxon>Cerithioidea</taxon>
        <taxon>Batillariidae</taxon>
        <taxon>Batillaria</taxon>
    </lineage>
</organism>
<evidence type="ECO:0000256" key="3">
    <source>
        <dbReference type="ARBA" id="ARBA00022448"/>
    </source>
</evidence>
<keyword evidence="10" id="KW-1185">Reference proteome</keyword>
<reference evidence="9 10" key="1">
    <citation type="journal article" date="2023" name="Sci. Data">
        <title>Genome assembly of the Korean intertidal mud-creeper Batillaria attramentaria.</title>
        <authorList>
            <person name="Patra A.K."/>
            <person name="Ho P.T."/>
            <person name="Jun S."/>
            <person name="Lee S.J."/>
            <person name="Kim Y."/>
            <person name="Won Y.J."/>
        </authorList>
    </citation>
    <scope>NUCLEOTIDE SEQUENCE [LARGE SCALE GENOMIC DNA]</scope>
    <source>
        <strain evidence="9">Wonlab-2016</strain>
    </source>
</reference>
<evidence type="ECO:0000313" key="9">
    <source>
        <dbReference type="EMBL" id="KAK7486807.1"/>
    </source>
</evidence>
<keyword evidence="5" id="KW-0446">Lipid-binding</keyword>
<proteinExistence type="inferred from homology"/>
<evidence type="ECO:0000256" key="4">
    <source>
        <dbReference type="ARBA" id="ARBA00022927"/>
    </source>
</evidence>
<evidence type="ECO:0000256" key="6">
    <source>
        <dbReference type="ARBA" id="ARBA00023136"/>
    </source>
</evidence>
<feature type="domain" description="PX" evidence="8">
    <location>
        <begin position="1"/>
        <end position="119"/>
    </location>
</feature>